<keyword evidence="3" id="KW-1185">Reference proteome</keyword>
<protein>
    <submittedName>
        <fullName evidence="2">Uncharacterized protein</fullName>
    </submittedName>
</protein>
<dbReference type="Proteomes" id="UP001226691">
    <property type="component" value="Unassembled WGS sequence"/>
</dbReference>
<gene>
    <name evidence="2" type="ORF">QE412_001649</name>
</gene>
<evidence type="ECO:0000313" key="2">
    <source>
        <dbReference type="EMBL" id="MDQ1123076.1"/>
    </source>
</evidence>
<evidence type="ECO:0000256" key="1">
    <source>
        <dbReference type="SAM" id="MobiDB-lite"/>
    </source>
</evidence>
<feature type="region of interest" description="Disordered" evidence="1">
    <location>
        <begin position="1"/>
        <end position="31"/>
    </location>
</feature>
<accession>A0ABU0TTT6</accession>
<evidence type="ECO:0000313" key="3">
    <source>
        <dbReference type="Proteomes" id="UP001226691"/>
    </source>
</evidence>
<dbReference type="EMBL" id="JAUTBF010000001">
    <property type="protein sequence ID" value="MDQ1123076.1"/>
    <property type="molecule type" value="Genomic_DNA"/>
</dbReference>
<feature type="compositionally biased region" description="Low complexity" evidence="1">
    <location>
        <begin position="14"/>
        <end position="28"/>
    </location>
</feature>
<comment type="caution">
    <text evidence="2">The sequence shown here is derived from an EMBL/GenBank/DDBJ whole genome shotgun (WGS) entry which is preliminary data.</text>
</comment>
<name>A0ABU0TTT6_MICTR</name>
<reference evidence="2 3" key="1">
    <citation type="submission" date="2023-07" db="EMBL/GenBank/DDBJ databases">
        <title>Functional and genomic diversity of the sorghum phyllosphere microbiome.</title>
        <authorList>
            <person name="Shade A."/>
        </authorList>
    </citation>
    <scope>NUCLEOTIDE SEQUENCE [LARGE SCALE GENOMIC DNA]</scope>
    <source>
        <strain evidence="2 3">SORGH_AS_1207</strain>
    </source>
</reference>
<proteinExistence type="predicted"/>
<sequence length="56" mass="5723">MPSPGTGISSDVWPSAYAPPGAATPPAAGDLDDDEVRARIRAAWATPDDDGSASRR</sequence>
<organism evidence="2 3">
    <name type="scientific">Microbacterium trichothecenolyticum</name>
    <name type="common">Aureobacterium trichothecenolyticum</name>
    <dbReference type="NCBI Taxonomy" id="69370"/>
    <lineage>
        <taxon>Bacteria</taxon>
        <taxon>Bacillati</taxon>
        <taxon>Actinomycetota</taxon>
        <taxon>Actinomycetes</taxon>
        <taxon>Micrococcales</taxon>
        <taxon>Microbacteriaceae</taxon>
        <taxon>Microbacterium</taxon>
    </lineage>
</organism>
<dbReference type="RefSeq" id="WP_307482146.1">
    <property type="nucleotide sequence ID" value="NZ_JAUTBF010000001.1"/>
</dbReference>